<feature type="domain" description="Fcf2 pre-rRNA processing C-terminal" evidence="4">
    <location>
        <begin position="131"/>
        <end position="224"/>
    </location>
</feature>
<organism evidence="5 6">
    <name type="scientific">Cotesia glomerata</name>
    <name type="common">Lepidopteran parasitic wasp</name>
    <name type="synonym">Apanteles glomeratus</name>
    <dbReference type="NCBI Taxonomy" id="32391"/>
    <lineage>
        <taxon>Eukaryota</taxon>
        <taxon>Metazoa</taxon>
        <taxon>Ecdysozoa</taxon>
        <taxon>Arthropoda</taxon>
        <taxon>Hexapoda</taxon>
        <taxon>Insecta</taxon>
        <taxon>Pterygota</taxon>
        <taxon>Neoptera</taxon>
        <taxon>Endopterygota</taxon>
        <taxon>Hymenoptera</taxon>
        <taxon>Apocrita</taxon>
        <taxon>Ichneumonoidea</taxon>
        <taxon>Braconidae</taxon>
        <taxon>Microgastrinae</taxon>
        <taxon>Cotesia</taxon>
    </lineage>
</organism>
<dbReference type="GO" id="GO:0005730">
    <property type="term" value="C:nucleolus"/>
    <property type="evidence" value="ECO:0007669"/>
    <property type="project" value="UniProtKB-SubCell"/>
</dbReference>
<dbReference type="PANTHER" id="PTHR21686">
    <property type="entry name" value="DEOXYNUCLEOTIDYLTRANSFERASE TERMINAL-INTERACTING PROTEIN 2"/>
    <property type="match status" value="1"/>
</dbReference>
<dbReference type="GO" id="GO:0006396">
    <property type="term" value="P:RNA processing"/>
    <property type="evidence" value="ECO:0007669"/>
    <property type="project" value="TreeGrafter"/>
</dbReference>
<evidence type="ECO:0000313" key="6">
    <source>
        <dbReference type="Proteomes" id="UP000826195"/>
    </source>
</evidence>
<evidence type="ECO:0000256" key="2">
    <source>
        <dbReference type="ARBA" id="ARBA00023242"/>
    </source>
</evidence>
<dbReference type="Pfam" id="PF08698">
    <property type="entry name" value="Fcf2"/>
    <property type="match status" value="1"/>
</dbReference>
<feature type="region of interest" description="Disordered" evidence="3">
    <location>
        <begin position="60"/>
        <end position="94"/>
    </location>
</feature>
<dbReference type="GO" id="GO:0003723">
    <property type="term" value="F:RNA binding"/>
    <property type="evidence" value="ECO:0007669"/>
    <property type="project" value="TreeGrafter"/>
</dbReference>
<name>A0AAV7IRQ7_COTGL</name>
<evidence type="ECO:0000256" key="3">
    <source>
        <dbReference type="SAM" id="MobiDB-lite"/>
    </source>
</evidence>
<dbReference type="EMBL" id="JAHXZJ010000747">
    <property type="protein sequence ID" value="KAH0557259.1"/>
    <property type="molecule type" value="Genomic_DNA"/>
</dbReference>
<accession>A0AAV7IRQ7</accession>
<evidence type="ECO:0000256" key="1">
    <source>
        <dbReference type="ARBA" id="ARBA00004604"/>
    </source>
</evidence>
<protein>
    <recommendedName>
        <fullName evidence="4">Fcf2 pre-rRNA processing C-terminal domain-containing protein</fullName>
    </recommendedName>
</protein>
<comment type="subcellular location">
    <subcellularLocation>
        <location evidence="1">Nucleus</location>
        <location evidence="1">Nucleolus</location>
    </subcellularLocation>
</comment>
<evidence type="ECO:0000259" key="4">
    <source>
        <dbReference type="Pfam" id="PF08698"/>
    </source>
</evidence>
<gene>
    <name evidence="5" type="ORF">KQX54_002401</name>
</gene>
<sequence>MNFIIDTQGATNLAEKSSFIDSDDEFDIENLNVELPKTSTSSKKSKKSTESVLESLDSFMGWTEEPKKSPSLVPDISAPLNTISSSSSSSKEVDDLLKKSVVQPGFEKLESIPRYDESRRRLAIQRKKEREKTKGAKWFNMPAPEMTAEVRHDLQVIQMRSALDPKRFYKKNDIKALPKYFRIGKVVDSPLDYYSGRLSNKERKKTLVDELMADAEFAKYNKRKFKEIVKENPVGMRKAHAHAKRLKKRK</sequence>
<dbReference type="InterPro" id="IPR039883">
    <property type="entry name" value="Fcf2/DNTTIP2"/>
</dbReference>
<reference evidence="5 6" key="1">
    <citation type="journal article" date="2021" name="J. Hered.">
        <title>A chromosome-level genome assembly of the parasitoid wasp, Cotesia glomerata (Hymenoptera: Braconidae).</title>
        <authorList>
            <person name="Pinto B.J."/>
            <person name="Weis J.J."/>
            <person name="Gamble T."/>
            <person name="Ode P.J."/>
            <person name="Paul R."/>
            <person name="Zaspel J.M."/>
        </authorList>
    </citation>
    <scope>NUCLEOTIDE SEQUENCE [LARGE SCALE GENOMIC DNA]</scope>
    <source>
        <strain evidence="5">CgM1</strain>
    </source>
</reference>
<evidence type="ECO:0000313" key="5">
    <source>
        <dbReference type="EMBL" id="KAH0557259.1"/>
    </source>
</evidence>
<keyword evidence="6" id="KW-1185">Reference proteome</keyword>
<dbReference type="InterPro" id="IPR014810">
    <property type="entry name" value="Fcf2_C"/>
</dbReference>
<dbReference type="PANTHER" id="PTHR21686:SF12">
    <property type="entry name" value="DEOXYNUCLEOTIDYLTRANSFERASE TERMINAL-INTERACTING PROTEIN 2"/>
    <property type="match status" value="1"/>
</dbReference>
<dbReference type="Proteomes" id="UP000826195">
    <property type="component" value="Unassembled WGS sequence"/>
</dbReference>
<comment type="caution">
    <text evidence="5">The sequence shown here is derived from an EMBL/GenBank/DDBJ whole genome shotgun (WGS) entry which is preliminary data.</text>
</comment>
<keyword evidence="2" id="KW-0539">Nucleus</keyword>
<dbReference type="AlphaFoldDB" id="A0AAV7IRQ7"/>
<proteinExistence type="predicted"/>